<keyword evidence="5" id="KW-0378">Hydrolase</keyword>
<dbReference type="Pfam" id="PF17917">
    <property type="entry name" value="RT_RNaseH"/>
    <property type="match status" value="1"/>
</dbReference>
<dbReference type="PANTHER" id="PTHR48475:SF1">
    <property type="entry name" value="RNASE H TYPE-1 DOMAIN-CONTAINING PROTEIN"/>
    <property type="match status" value="1"/>
</dbReference>
<dbReference type="InterPro" id="IPR043502">
    <property type="entry name" value="DNA/RNA_pol_sf"/>
</dbReference>
<accession>A0AAW2UEW7</accession>
<proteinExistence type="predicted"/>
<evidence type="ECO:0000256" key="4">
    <source>
        <dbReference type="ARBA" id="ARBA00022759"/>
    </source>
</evidence>
<keyword evidence="6" id="KW-0695">RNA-directed DNA polymerase</keyword>
<name>A0AAW2UEW7_9LAMI</name>
<evidence type="ECO:0000259" key="7">
    <source>
        <dbReference type="PROSITE" id="PS50878"/>
    </source>
</evidence>
<feature type="domain" description="Reverse transcriptase" evidence="7">
    <location>
        <begin position="171"/>
        <end position="350"/>
    </location>
</feature>
<protein>
    <submittedName>
        <fullName evidence="8">Transposon Tf2-12 polyprotein</fullName>
    </submittedName>
</protein>
<dbReference type="EMBL" id="JACGWN010000012">
    <property type="protein sequence ID" value="KAL0415693.1"/>
    <property type="molecule type" value="Genomic_DNA"/>
</dbReference>
<evidence type="ECO:0000256" key="3">
    <source>
        <dbReference type="ARBA" id="ARBA00022722"/>
    </source>
</evidence>
<organism evidence="8">
    <name type="scientific">Sesamum latifolium</name>
    <dbReference type="NCBI Taxonomy" id="2727402"/>
    <lineage>
        <taxon>Eukaryota</taxon>
        <taxon>Viridiplantae</taxon>
        <taxon>Streptophyta</taxon>
        <taxon>Embryophyta</taxon>
        <taxon>Tracheophyta</taxon>
        <taxon>Spermatophyta</taxon>
        <taxon>Magnoliopsida</taxon>
        <taxon>eudicotyledons</taxon>
        <taxon>Gunneridae</taxon>
        <taxon>Pentapetalae</taxon>
        <taxon>asterids</taxon>
        <taxon>lamiids</taxon>
        <taxon>Lamiales</taxon>
        <taxon>Pedaliaceae</taxon>
        <taxon>Sesamum</taxon>
    </lineage>
</organism>
<dbReference type="InterPro" id="IPR041373">
    <property type="entry name" value="RT_RNaseH"/>
</dbReference>
<evidence type="ECO:0000256" key="5">
    <source>
        <dbReference type="ARBA" id="ARBA00022801"/>
    </source>
</evidence>
<evidence type="ECO:0000256" key="1">
    <source>
        <dbReference type="ARBA" id="ARBA00022679"/>
    </source>
</evidence>
<keyword evidence="4" id="KW-0255">Endonuclease</keyword>
<dbReference type="GO" id="GO:0016787">
    <property type="term" value="F:hydrolase activity"/>
    <property type="evidence" value="ECO:0007669"/>
    <property type="project" value="UniProtKB-KW"/>
</dbReference>
<dbReference type="GO" id="GO:0004519">
    <property type="term" value="F:endonuclease activity"/>
    <property type="evidence" value="ECO:0007669"/>
    <property type="project" value="UniProtKB-KW"/>
</dbReference>
<keyword evidence="3" id="KW-0540">Nuclease</keyword>
<evidence type="ECO:0000313" key="8">
    <source>
        <dbReference type="EMBL" id="KAL0415693.1"/>
    </source>
</evidence>
<dbReference type="GO" id="GO:0003964">
    <property type="term" value="F:RNA-directed DNA polymerase activity"/>
    <property type="evidence" value="ECO:0007669"/>
    <property type="project" value="UniProtKB-KW"/>
</dbReference>
<evidence type="ECO:0000256" key="6">
    <source>
        <dbReference type="ARBA" id="ARBA00022918"/>
    </source>
</evidence>
<reference evidence="8" key="1">
    <citation type="submission" date="2020-06" db="EMBL/GenBank/DDBJ databases">
        <authorList>
            <person name="Li T."/>
            <person name="Hu X."/>
            <person name="Zhang T."/>
            <person name="Song X."/>
            <person name="Zhang H."/>
            <person name="Dai N."/>
            <person name="Sheng W."/>
            <person name="Hou X."/>
            <person name="Wei L."/>
        </authorList>
    </citation>
    <scope>NUCLEOTIDE SEQUENCE</scope>
    <source>
        <strain evidence="8">KEN1</strain>
        <tissue evidence="8">Leaf</tissue>
    </source>
</reference>
<dbReference type="Gene3D" id="3.10.10.10">
    <property type="entry name" value="HIV Type 1 Reverse Transcriptase, subunit A, domain 1"/>
    <property type="match status" value="1"/>
</dbReference>
<comment type="caution">
    <text evidence="8">The sequence shown here is derived from an EMBL/GenBank/DDBJ whole genome shotgun (WGS) entry which is preliminary data.</text>
</comment>
<dbReference type="InterPro" id="IPR043128">
    <property type="entry name" value="Rev_trsase/Diguanyl_cyclase"/>
</dbReference>
<dbReference type="AlphaFoldDB" id="A0AAW2UEW7"/>
<dbReference type="SUPFAM" id="SSF56672">
    <property type="entry name" value="DNA/RNA polymerases"/>
    <property type="match status" value="1"/>
</dbReference>
<evidence type="ECO:0000256" key="2">
    <source>
        <dbReference type="ARBA" id="ARBA00022695"/>
    </source>
</evidence>
<dbReference type="Pfam" id="PF00078">
    <property type="entry name" value="RVT_1"/>
    <property type="match status" value="1"/>
</dbReference>
<dbReference type="CDD" id="cd01647">
    <property type="entry name" value="RT_LTR"/>
    <property type="match status" value="1"/>
</dbReference>
<dbReference type="InterPro" id="IPR000477">
    <property type="entry name" value="RT_dom"/>
</dbReference>
<dbReference type="PROSITE" id="PS50878">
    <property type="entry name" value="RT_POL"/>
    <property type="match status" value="1"/>
</dbReference>
<dbReference type="PANTHER" id="PTHR48475">
    <property type="entry name" value="RIBONUCLEASE H"/>
    <property type="match status" value="1"/>
</dbReference>
<keyword evidence="1" id="KW-0808">Transferase</keyword>
<reference evidence="8" key="2">
    <citation type="journal article" date="2024" name="Plant">
        <title>Genomic evolution and insights into agronomic trait innovations of Sesamum species.</title>
        <authorList>
            <person name="Miao H."/>
            <person name="Wang L."/>
            <person name="Qu L."/>
            <person name="Liu H."/>
            <person name="Sun Y."/>
            <person name="Le M."/>
            <person name="Wang Q."/>
            <person name="Wei S."/>
            <person name="Zheng Y."/>
            <person name="Lin W."/>
            <person name="Duan Y."/>
            <person name="Cao H."/>
            <person name="Xiong S."/>
            <person name="Wang X."/>
            <person name="Wei L."/>
            <person name="Li C."/>
            <person name="Ma Q."/>
            <person name="Ju M."/>
            <person name="Zhao R."/>
            <person name="Li G."/>
            <person name="Mu C."/>
            <person name="Tian Q."/>
            <person name="Mei H."/>
            <person name="Zhang T."/>
            <person name="Gao T."/>
            <person name="Zhang H."/>
        </authorList>
    </citation>
    <scope>NUCLEOTIDE SEQUENCE</scope>
    <source>
        <strain evidence="8">KEN1</strain>
    </source>
</reference>
<dbReference type="Gene3D" id="3.30.70.270">
    <property type="match status" value="2"/>
</dbReference>
<dbReference type="FunFam" id="3.30.70.270:FF:000003">
    <property type="entry name" value="Transposon Ty3-G Gag-Pol polyprotein"/>
    <property type="match status" value="1"/>
</dbReference>
<sequence>MLKEKGHAVQDSRVGLGFTPPKPVRIVIKRVSSNYVVEGFSSTEDDKGKENPRESVFNRLGPYKKTLHGIANKQSVFDRLGPRRRMGYQKKDMFKVTTYSKKNAKSSPTQKLRSLIPSRMRRQTTLAISCGKVLKVKAQTMVFTRVQSDDEDDRESVASSNYISNVNKLIEVGFIREVKYPMWISSIVLVRKKNGQIRVCVDFRDLNNACPKDDFPFSIVELMIDATTGHEALSFMDGSSGYNQIRMAPEDEELMAFRTPKGIYCYKVMPFGLKNAGATYQRAMQRIFDDMLHKNVECYVDDLVVKSKKREDHLYDLRKVFERVRRYKLKMNPSKCAFGVTSGKFLGFIVRQRGIKIEHAQIDAILKMPKPQNIHKLKSLQGKLAYLRRFISNLVGRCQLFSRLMKKDVPFEWDEAFDKAYKSIKSYLMKPPVLVALVHGRPLILYDAAQEHSVGILLAQKNDEGKENSLYYLSRTMTPNELKYSPIEKLCLALIFAIQKLKHYFQSHSIHLVSKANPLKYVMTKPVLSDRLARWYLQLQQFEITYVPQNAIKGQVLADFLADHPMPAEWELSDDLPDEDALMIEITPPWKMYFDGASHKEGADAGVIFVTSEGEADRMLGDVELEHLPRRDNKQADALAKLASTLSMTDKEARIPICKSWVIPPIFSDDEDDMFQEEENHVMEVFEIEEEDWRQPLVDYLKYGKLPSDPRRRTDIRRRATRFFYYKGTLYRRSFEGIFLRCLSDDEKDQAMEEAHSGVCGAHQ</sequence>
<dbReference type="CDD" id="cd09274">
    <property type="entry name" value="RNase_HI_RT_Ty3"/>
    <property type="match status" value="1"/>
</dbReference>
<gene>
    <name evidence="8" type="ORF">Slati_3401200</name>
</gene>
<keyword evidence="2" id="KW-0548">Nucleotidyltransferase</keyword>